<comment type="caution">
    <text evidence="3">The sequence shown here is derived from an EMBL/GenBank/DDBJ whole genome shotgun (WGS) entry which is preliminary data.</text>
</comment>
<dbReference type="EMBL" id="QFQS01000001">
    <property type="protein sequence ID" value="PZR00411.1"/>
    <property type="molecule type" value="Genomic_DNA"/>
</dbReference>
<gene>
    <name evidence="3" type="ORF">DI533_07525</name>
</gene>
<dbReference type="AlphaFoldDB" id="A0A2W5URJ2"/>
<dbReference type="Proteomes" id="UP000248975">
    <property type="component" value="Unassembled WGS sequence"/>
</dbReference>
<protein>
    <recommendedName>
        <fullName evidence="2">Endonuclease/exonuclease/phosphatase domain-containing protein</fullName>
    </recommendedName>
</protein>
<reference evidence="3 4" key="1">
    <citation type="submission" date="2017-08" db="EMBL/GenBank/DDBJ databases">
        <title>Infants hospitalized years apart are colonized by the same room-sourced microbial strains.</title>
        <authorList>
            <person name="Brooks B."/>
            <person name="Olm M.R."/>
            <person name="Firek B.A."/>
            <person name="Baker R."/>
            <person name="Thomas B.C."/>
            <person name="Morowitz M.J."/>
            <person name="Banfield J.F."/>
        </authorList>
    </citation>
    <scope>NUCLEOTIDE SEQUENCE [LARGE SCALE GENOMIC DNA]</scope>
    <source>
        <strain evidence="3">S2_003_000_R2_11</strain>
    </source>
</reference>
<evidence type="ECO:0000313" key="3">
    <source>
        <dbReference type="EMBL" id="PZR00411.1"/>
    </source>
</evidence>
<keyword evidence="1" id="KW-0472">Membrane</keyword>
<keyword evidence="1" id="KW-0812">Transmembrane</keyword>
<feature type="domain" description="Endonuclease/exonuclease/phosphatase" evidence="2">
    <location>
        <begin position="81"/>
        <end position="361"/>
    </location>
</feature>
<dbReference type="InterPro" id="IPR005135">
    <property type="entry name" value="Endo/exonuclease/phosphatase"/>
</dbReference>
<evidence type="ECO:0000256" key="1">
    <source>
        <dbReference type="SAM" id="Phobius"/>
    </source>
</evidence>
<accession>A0A2W5URJ2</accession>
<dbReference type="SUPFAM" id="SSF56219">
    <property type="entry name" value="DNase I-like"/>
    <property type="match status" value="1"/>
</dbReference>
<dbReference type="InterPro" id="IPR036691">
    <property type="entry name" value="Endo/exonu/phosph_ase_sf"/>
</dbReference>
<name>A0A2W5URJ2_CERSP</name>
<evidence type="ECO:0000313" key="4">
    <source>
        <dbReference type="Proteomes" id="UP000248975"/>
    </source>
</evidence>
<proteinExistence type="predicted"/>
<dbReference type="Pfam" id="PF03372">
    <property type="entry name" value="Exo_endo_phos"/>
    <property type="match status" value="1"/>
</dbReference>
<dbReference type="PANTHER" id="PTHR41349">
    <property type="match status" value="1"/>
</dbReference>
<keyword evidence="1" id="KW-1133">Transmembrane helix</keyword>
<evidence type="ECO:0000259" key="2">
    <source>
        <dbReference type="Pfam" id="PF03372"/>
    </source>
</evidence>
<dbReference type="Gene3D" id="3.60.10.10">
    <property type="entry name" value="Endonuclease/exonuclease/phosphatase"/>
    <property type="match status" value="1"/>
</dbReference>
<dbReference type="PANTHER" id="PTHR41349:SF1">
    <property type="entry name" value="PROTEIN CBG08683"/>
    <property type="match status" value="1"/>
</dbReference>
<sequence length="370" mass="39626">MGGAWRRHAACCSWSCGTWRKLCRPIPDKRGGLSCNRADDVIPPVAKPPMRDTGMRAAFVLTVLTGLFALPAAAETTLRVMSFNIWGGGANEGKGVDETVAAIRAAGADVVGLQETRLEPDPCTPTACAAVGVSAASAIAKALGWHVYDQTQSNVALWANAIISRYPIGPASPNDLGVPLDVDGRTVWLFNIHHDDEPYQPYQLLGIEYGPAPFIKTEAEAIRFANETRGPAMDLLAADMKAADGAAAIIVTGDFNEPSGLDWTEAAVAAGQQPVRVNWPTTRRLTDLGFIDAYRAANPDPVAKPAFTWTPRYDEAAADDHPDRIDFVLVKGEDVTVTDAAIVGEDGPRSDIKVTPWPSDHRSVVAEIKF</sequence>
<feature type="transmembrane region" description="Helical" evidence="1">
    <location>
        <begin position="57"/>
        <end position="74"/>
    </location>
</feature>
<dbReference type="GO" id="GO:0003824">
    <property type="term" value="F:catalytic activity"/>
    <property type="evidence" value="ECO:0007669"/>
    <property type="project" value="InterPro"/>
</dbReference>
<organism evidence="3 4">
    <name type="scientific">Cereibacter sphaeroides</name>
    <name type="common">Rhodobacter sphaeroides</name>
    <dbReference type="NCBI Taxonomy" id="1063"/>
    <lineage>
        <taxon>Bacteria</taxon>
        <taxon>Pseudomonadati</taxon>
        <taxon>Pseudomonadota</taxon>
        <taxon>Alphaproteobacteria</taxon>
        <taxon>Rhodobacterales</taxon>
        <taxon>Paracoccaceae</taxon>
        <taxon>Cereibacter</taxon>
    </lineage>
</organism>